<accession>A0A2N9FC58</accession>
<sequence length="372" mass="40985">MDVLIKSYSYHHIDVVINEGNADAWRLTGVYGALETSHHGAWSETSEGIIEILSGYYESLFTSSNPYCIPKAVATIPRVVTEEMNNSLTKEFIGLKVEQAIKQMAPSKALGPDDSQSAFVPGRLIIDNVLVAFETLHYMHNNKIARDGAMALKLNMKELHSLVKQVKLAGTVQGISLCHGGPKISHLFFADDSLLPLKSHHCCLHCPQVLVEQQFRSKEDTLGTVNGQYSIKSGYQFLVDNETKKLLGSFSPDAVHQNLLRQMKKHLLLSPPTPVTHRKPPITSLYKINYDGAVFAKTNEGGIGVIVRNAQAKRAIQLALEIGIMEAEVEGDSLTIVNALKADTPSLAHYGLRVAVEKVLAQRLRNNSFFTS</sequence>
<proteinExistence type="predicted"/>
<protein>
    <recommendedName>
        <fullName evidence="2">RNase H type-1 domain-containing protein</fullName>
    </recommendedName>
</protein>
<dbReference type="EMBL" id="OIVN01000722">
    <property type="protein sequence ID" value="SPC84600.1"/>
    <property type="molecule type" value="Genomic_DNA"/>
</dbReference>
<reference evidence="1" key="1">
    <citation type="submission" date="2018-02" db="EMBL/GenBank/DDBJ databases">
        <authorList>
            <person name="Cohen D.B."/>
            <person name="Kent A.D."/>
        </authorList>
    </citation>
    <scope>NUCLEOTIDE SEQUENCE</scope>
</reference>
<gene>
    <name evidence="1" type="ORF">FSB_LOCUS12482</name>
</gene>
<evidence type="ECO:0000313" key="1">
    <source>
        <dbReference type="EMBL" id="SPC84600.1"/>
    </source>
</evidence>
<name>A0A2N9FC58_FAGSY</name>
<organism evidence="1">
    <name type="scientific">Fagus sylvatica</name>
    <name type="common">Beechnut</name>
    <dbReference type="NCBI Taxonomy" id="28930"/>
    <lineage>
        <taxon>Eukaryota</taxon>
        <taxon>Viridiplantae</taxon>
        <taxon>Streptophyta</taxon>
        <taxon>Embryophyta</taxon>
        <taxon>Tracheophyta</taxon>
        <taxon>Spermatophyta</taxon>
        <taxon>Magnoliopsida</taxon>
        <taxon>eudicotyledons</taxon>
        <taxon>Gunneridae</taxon>
        <taxon>Pentapetalae</taxon>
        <taxon>rosids</taxon>
        <taxon>fabids</taxon>
        <taxon>Fagales</taxon>
        <taxon>Fagaceae</taxon>
        <taxon>Fagus</taxon>
    </lineage>
</organism>
<dbReference type="AlphaFoldDB" id="A0A2N9FC58"/>
<evidence type="ECO:0008006" key="2">
    <source>
        <dbReference type="Google" id="ProtNLM"/>
    </source>
</evidence>